<gene>
    <name evidence="2" type="primary">amrB</name>
    <name evidence="2" type="ORF">ENU72_00105</name>
</gene>
<protein>
    <submittedName>
        <fullName evidence="2">AmmeMemoRadiSam system protein B</fullName>
    </submittedName>
</protein>
<sequence>MKIRRPYVAGSFYPANKDKLKKMIEDFLNNVKEYKKRKNFFAFISPHAGYPYSGQVAARVYNEIEEIKDVNKIILLGVSHNAIFDYAAIDGNDEWETPLGKVLCDKEIIEELLEEKIFKIDSSCHDIEHSLEVQVPFIQVVKKDVRIVPILIGSSNLNFLRKVADKLFEIYNKDKFILIASSDMYHGYSYEECVNYDERTRNIILEIDHEKFYKAIDKEAMACGAYAITALLRFCELLKDVKAEVLDQTNSARVTYSYHGYVVGYLSMGFYK</sequence>
<accession>A0A7V4E1N6</accession>
<name>A0A7V4E1N6_UNCW3</name>
<comment type="similarity">
    <text evidence="1">Belongs to the MEMO1 family.</text>
</comment>
<dbReference type="PANTHER" id="PTHR11060">
    <property type="entry name" value="PROTEIN MEMO1"/>
    <property type="match status" value="1"/>
</dbReference>
<dbReference type="PANTHER" id="PTHR11060:SF0">
    <property type="entry name" value="PROTEIN MEMO1"/>
    <property type="match status" value="1"/>
</dbReference>
<dbReference type="Pfam" id="PF01875">
    <property type="entry name" value="Memo"/>
    <property type="match status" value="1"/>
</dbReference>
<dbReference type="AlphaFoldDB" id="A0A7V4E1N6"/>
<dbReference type="Gene3D" id="3.40.830.10">
    <property type="entry name" value="LigB-like"/>
    <property type="match status" value="1"/>
</dbReference>
<dbReference type="EMBL" id="DTDP01000004">
    <property type="protein sequence ID" value="HGK53413.1"/>
    <property type="molecule type" value="Genomic_DNA"/>
</dbReference>
<organism evidence="2">
    <name type="scientific">candidate division WOR-3 bacterium</name>
    <dbReference type="NCBI Taxonomy" id="2052148"/>
    <lineage>
        <taxon>Bacteria</taxon>
        <taxon>Bacteria division WOR-3</taxon>
    </lineage>
</organism>
<dbReference type="InterPro" id="IPR002737">
    <property type="entry name" value="MEMO1_fam"/>
</dbReference>
<evidence type="ECO:0000313" key="2">
    <source>
        <dbReference type="EMBL" id="HGK53413.1"/>
    </source>
</evidence>
<comment type="caution">
    <text evidence="2">The sequence shown here is derived from an EMBL/GenBank/DDBJ whole genome shotgun (WGS) entry which is preliminary data.</text>
</comment>
<dbReference type="CDD" id="cd07361">
    <property type="entry name" value="MEMO_like"/>
    <property type="match status" value="1"/>
</dbReference>
<evidence type="ECO:0000256" key="1">
    <source>
        <dbReference type="ARBA" id="ARBA00006315"/>
    </source>
</evidence>
<reference evidence="2" key="1">
    <citation type="journal article" date="2020" name="mSystems">
        <title>Genome- and Community-Level Interaction Insights into Carbon Utilization and Element Cycling Functions of Hydrothermarchaeota in Hydrothermal Sediment.</title>
        <authorList>
            <person name="Zhou Z."/>
            <person name="Liu Y."/>
            <person name="Xu W."/>
            <person name="Pan J."/>
            <person name="Luo Z.H."/>
            <person name="Li M."/>
        </authorList>
    </citation>
    <scope>NUCLEOTIDE SEQUENCE [LARGE SCALE GENOMIC DNA]</scope>
    <source>
        <strain evidence="2">SpSt-695</strain>
    </source>
</reference>
<dbReference type="NCBIfam" id="TIGR04336">
    <property type="entry name" value="AmmeMemoSam_B"/>
    <property type="match status" value="1"/>
</dbReference>
<proteinExistence type="inferred from homology"/>